<sequence length="176" mass="18579">MPAPPLRLRHLLPLPLPVCLLLGVALLCPLGSSAFAADGPQQMYPGLYPGVSADEYEAMRNSLRELEADALRRALLRDLQEQAMEEAAAVAAAAAAAARSSSSSREEPLPLPAGAGPGPMPAERLPVPLPLVRAAYGGAGPDLSKEEPPVKKIKGYGMSLCLFKICNMGRKRTNRS</sequence>
<accession>A0AAN9VV74</accession>
<keyword evidence="2" id="KW-0732">Signal</keyword>
<evidence type="ECO:0000256" key="2">
    <source>
        <dbReference type="SAM" id="SignalP"/>
    </source>
</evidence>
<dbReference type="Proteomes" id="UP001378592">
    <property type="component" value="Unassembled WGS sequence"/>
</dbReference>
<reference evidence="3 4" key="1">
    <citation type="submission" date="2024-03" db="EMBL/GenBank/DDBJ databases">
        <title>The genome assembly and annotation of the cricket Gryllus longicercus Weissman &amp; Gray.</title>
        <authorList>
            <person name="Szrajer S."/>
            <person name="Gray D."/>
            <person name="Ylla G."/>
        </authorList>
    </citation>
    <scope>NUCLEOTIDE SEQUENCE [LARGE SCALE GENOMIC DNA]</scope>
    <source>
        <strain evidence="3">DAG 2021-001</strain>
        <tissue evidence="3">Whole body minus gut</tissue>
    </source>
</reference>
<dbReference type="AlphaFoldDB" id="A0AAN9VV74"/>
<dbReference type="EMBL" id="JAZDUA010000088">
    <property type="protein sequence ID" value="KAK7868700.1"/>
    <property type="molecule type" value="Genomic_DNA"/>
</dbReference>
<evidence type="ECO:0000313" key="4">
    <source>
        <dbReference type="Proteomes" id="UP001378592"/>
    </source>
</evidence>
<name>A0AAN9VV74_9ORTH</name>
<evidence type="ECO:0000313" key="3">
    <source>
        <dbReference type="EMBL" id="KAK7868700.1"/>
    </source>
</evidence>
<feature type="signal peptide" evidence="2">
    <location>
        <begin position="1"/>
        <end position="36"/>
    </location>
</feature>
<comment type="caution">
    <text evidence="3">The sequence shown here is derived from an EMBL/GenBank/DDBJ whole genome shotgun (WGS) entry which is preliminary data.</text>
</comment>
<gene>
    <name evidence="3" type="ORF">R5R35_008227</name>
</gene>
<keyword evidence="4" id="KW-1185">Reference proteome</keyword>
<proteinExistence type="predicted"/>
<organism evidence="3 4">
    <name type="scientific">Gryllus longicercus</name>
    <dbReference type="NCBI Taxonomy" id="2509291"/>
    <lineage>
        <taxon>Eukaryota</taxon>
        <taxon>Metazoa</taxon>
        <taxon>Ecdysozoa</taxon>
        <taxon>Arthropoda</taxon>
        <taxon>Hexapoda</taxon>
        <taxon>Insecta</taxon>
        <taxon>Pterygota</taxon>
        <taxon>Neoptera</taxon>
        <taxon>Polyneoptera</taxon>
        <taxon>Orthoptera</taxon>
        <taxon>Ensifera</taxon>
        <taxon>Gryllidea</taxon>
        <taxon>Grylloidea</taxon>
        <taxon>Gryllidae</taxon>
        <taxon>Gryllinae</taxon>
        <taxon>Gryllus</taxon>
    </lineage>
</organism>
<evidence type="ECO:0000256" key="1">
    <source>
        <dbReference type="SAM" id="MobiDB-lite"/>
    </source>
</evidence>
<feature type="region of interest" description="Disordered" evidence="1">
    <location>
        <begin position="99"/>
        <end position="122"/>
    </location>
</feature>
<protein>
    <submittedName>
        <fullName evidence="3">Uncharacterized protein</fullName>
    </submittedName>
</protein>
<feature type="chain" id="PRO_5042871112" evidence="2">
    <location>
        <begin position="37"/>
        <end position="176"/>
    </location>
</feature>